<dbReference type="GO" id="GO:0016705">
    <property type="term" value="F:oxidoreductase activity, acting on paired donors, with incorporation or reduction of molecular oxygen"/>
    <property type="evidence" value="ECO:0007669"/>
    <property type="project" value="InterPro"/>
</dbReference>
<protein>
    <submittedName>
        <fullName evidence="11">Cytochrome p450</fullName>
    </submittedName>
</protein>
<dbReference type="FunFam" id="1.10.630.10:FF:000011">
    <property type="entry name" value="Cytochrome P450 83B1"/>
    <property type="match status" value="1"/>
</dbReference>
<dbReference type="AlphaFoldDB" id="A0A3G2CJV0"/>
<evidence type="ECO:0000256" key="2">
    <source>
        <dbReference type="ARBA" id="ARBA00010617"/>
    </source>
</evidence>
<dbReference type="InterPro" id="IPR001128">
    <property type="entry name" value="Cyt_P450"/>
</dbReference>
<evidence type="ECO:0000256" key="5">
    <source>
        <dbReference type="ARBA" id="ARBA00023002"/>
    </source>
</evidence>
<comment type="cofactor">
    <cofactor evidence="1 8">
        <name>heme</name>
        <dbReference type="ChEBI" id="CHEBI:30413"/>
    </cofactor>
</comment>
<organism evidence="11">
    <name type="scientific">Croton stellatopilosus</name>
    <dbReference type="NCBI Taxonomy" id="431156"/>
    <lineage>
        <taxon>Eukaryota</taxon>
        <taxon>Viridiplantae</taxon>
        <taxon>Streptophyta</taxon>
        <taxon>Embryophyta</taxon>
        <taxon>Tracheophyta</taxon>
        <taxon>Spermatophyta</taxon>
        <taxon>Magnoliopsida</taxon>
        <taxon>eudicotyledons</taxon>
        <taxon>Gunneridae</taxon>
        <taxon>Pentapetalae</taxon>
        <taxon>rosids</taxon>
        <taxon>fabids</taxon>
        <taxon>Malpighiales</taxon>
        <taxon>Euphorbiaceae</taxon>
        <taxon>Crotonoideae</taxon>
        <taxon>Crotoneae</taxon>
        <taxon>Croton</taxon>
    </lineage>
</organism>
<keyword evidence="4 8" id="KW-0479">Metal-binding</keyword>
<dbReference type="CDD" id="cd11072">
    <property type="entry name" value="CYP71-like"/>
    <property type="match status" value="1"/>
</dbReference>
<reference evidence="11" key="1">
    <citation type="submission" date="2018-01" db="EMBL/GenBank/DDBJ databases">
        <title>Identification of Cytochrome P450 in Croton stellatopilosus Transcriptome.</title>
        <authorList>
            <person name="Sintupachee S."/>
            <person name="De-Eknamkul W."/>
        </authorList>
    </citation>
    <scope>NUCLEOTIDE SEQUENCE</scope>
</reference>
<dbReference type="Pfam" id="PF00067">
    <property type="entry name" value="p450"/>
    <property type="match status" value="1"/>
</dbReference>
<name>A0A3G2CJV0_9ROSI</name>
<evidence type="ECO:0000256" key="6">
    <source>
        <dbReference type="ARBA" id="ARBA00023004"/>
    </source>
</evidence>
<evidence type="ECO:0000256" key="8">
    <source>
        <dbReference type="PIRSR" id="PIRSR602401-1"/>
    </source>
</evidence>
<dbReference type="GO" id="GO:0020037">
    <property type="term" value="F:heme binding"/>
    <property type="evidence" value="ECO:0007669"/>
    <property type="project" value="InterPro"/>
</dbReference>
<keyword evidence="5 9" id="KW-0560">Oxidoreductase</keyword>
<dbReference type="EMBL" id="MG816156">
    <property type="protein sequence ID" value="AYM55619.1"/>
    <property type="molecule type" value="mRNA"/>
</dbReference>
<dbReference type="PANTHER" id="PTHR47955:SF19">
    <property type="entry name" value="CYTOCHROME P450 71A9-LIKE ISOFORM X1"/>
    <property type="match status" value="1"/>
</dbReference>
<evidence type="ECO:0000256" key="7">
    <source>
        <dbReference type="ARBA" id="ARBA00023033"/>
    </source>
</evidence>
<dbReference type="SUPFAM" id="SSF48264">
    <property type="entry name" value="Cytochrome P450"/>
    <property type="match status" value="1"/>
</dbReference>
<feature type="binding site" description="axial binding residue" evidence="8">
    <location>
        <position position="441"/>
    </location>
    <ligand>
        <name>heme</name>
        <dbReference type="ChEBI" id="CHEBI:30413"/>
    </ligand>
    <ligandPart>
        <name>Fe</name>
        <dbReference type="ChEBI" id="CHEBI:18248"/>
    </ligandPart>
</feature>
<dbReference type="PRINTS" id="PR00463">
    <property type="entry name" value="EP450I"/>
</dbReference>
<dbReference type="InterPro" id="IPR036396">
    <property type="entry name" value="Cyt_P450_sf"/>
</dbReference>
<dbReference type="PRINTS" id="PR00385">
    <property type="entry name" value="P450"/>
</dbReference>
<evidence type="ECO:0000313" key="11">
    <source>
        <dbReference type="EMBL" id="AYM55619.1"/>
    </source>
</evidence>
<evidence type="ECO:0000256" key="9">
    <source>
        <dbReference type="RuleBase" id="RU000461"/>
    </source>
</evidence>
<keyword evidence="3 8" id="KW-0349">Heme</keyword>
<gene>
    <name evidence="11" type="primary">CYP71B106</name>
</gene>
<sequence length="502" mass="57628">MASYVYVAMWVLVSFVFCVLFLIKKKKKQQLPPSPPKLPILGNLHQLGDLLHQSYCKLSKKYGPVMLLYLGKIPTVVISSAETAKEVLKVHDLEFCSRPQFSGAGRLTYNYVDIAFAPYGDHWRNMKKLVLLELFSLKRVQSFRSLREEEVDLFINSISNSAASETTINLTEMLFSVTANITFRMSFGFDYRGTSFDREKFHEVVHDFMAVAASFSKSELFPFLGWVFDWIAGHHTRTEKVFHDLDSFFEYVIDDHLKPGRKKERDDMIDVLLGIQKEQAELGMADFTNDNIKAVLLDLFAAGVDTAAITVNWAMAELCRNPRVMKKVQDEIRNVVGKKGRVTETDLDQLQYLKMVVKETFRLHPAVPLLIPRETMSHFKINGYDINPKILIQINAWAIGRDSKYWKDPEQFFPERFADSSIDFKGQSFELLPFGAGRRICPGIHMGTVTVEIILANLLYCFDWKLPNGMMKEDMNMEERAGFSLTVSKKTPLNLLPVKYLY</sequence>
<evidence type="ECO:0000256" key="4">
    <source>
        <dbReference type="ARBA" id="ARBA00022723"/>
    </source>
</evidence>
<keyword evidence="10" id="KW-1133">Transmembrane helix</keyword>
<dbReference type="PROSITE" id="PS00086">
    <property type="entry name" value="CYTOCHROME_P450"/>
    <property type="match status" value="1"/>
</dbReference>
<dbReference type="GO" id="GO:0004497">
    <property type="term" value="F:monooxygenase activity"/>
    <property type="evidence" value="ECO:0007669"/>
    <property type="project" value="UniProtKB-KW"/>
</dbReference>
<keyword evidence="10" id="KW-0812">Transmembrane</keyword>
<dbReference type="Gene3D" id="1.10.630.10">
    <property type="entry name" value="Cytochrome P450"/>
    <property type="match status" value="1"/>
</dbReference>
<keyword evidence="6 8" id="KW-0408">Iron</keyword>
<keyword evidence="7 9" id="KW-0503">Monooxygenase</keyword>
<evidence type="ECO:0000256" key="1">
    <source>
        <dbReference type="ARBA" id="ARBA00001971"/>
    </source>
</evidence>
<dbReference type="InterPro" id="IPR017972">
    <property type="entry name" value="Cyt_P450_CS"/>
</dbReference>
<accession>A0A3G2CJV0</accession>
<comment type="similarity">
    <text evidence="2 9">Belongs to the cytochrome P450 family.</text>
</comment>
<evidence type="ECO:0000256" key="10">
    <source>
        <dbReference type="SAM" id="Phobius"/>
    </source>
</evidence>
<dbReference type="GO" id="GO:0005506">
    <property type="term" value="F:iron ion binding"/>
    <property type="evidence" value="ECO:0007669"/>
    <property type="project" value="InterPro"/>
</dbReference>
<keyword evidence="10" id="KW-0472">Membrane</keyword>
<evidence type="ECO:0000256" key="3">
    <source>
        <dbReference type="ARBA" id="ARBA00022617"/>
    </source>
</evidence>
<proteinExistence type="evidence at transcript level"/>
<feature type="transmembrane region" description="Helical" evidence="10">
    <location>
        <begin position="6"/>
        <end position="23"/>
    </location>
</feature>
<dbReference type="InterPro" id="IPR002401">
    <property type="entry name" value="Cyt_P450_E_grp-I"/>
</dbReference>
<dbReference type="PANTHER" id="PTHR47955">
    <property type="entry name" value="CYTOCHROME P450 FAMILY 71 PROTEIN"/>
    <property type="match status" value="1"/>
</dbReference>